<dbReference type="EMBL" id="KB007916">
    <property type="protein sequence ID" value="ELR20466.1"/>
    <property type="molecule type" value="Genomic_DNA"/>
</dbReference>
<feature type="repeat" description="ANK" evidence="3">
    <location>
        <begin position="45"/>
        <end position="77"/>
    </location>
</feature>
<dbReference type="Pfam" id="PF12796">
    <property type="entry name" value="Ank_2"/>
    <property type="match status" value="1"/>
</dbReference>
<dbReference type="Gene3D" id="1.20.1280.50">
    <property type="match status" value="1"/>
</dbReference>
<evidence type="ECO:0000313" key="5">
    <source>
        <dbReference type="EMBL" id="ELR20466.1"/>
    </source>
</evidence>
<dbReference type="Pfam" id="PF12937">
    <property type="entry name" value="F-box-like"/>
    <property type="match status" value="1"/>
</dbReference>
<dbReference type="InterPro" id="IPR036047">
    <property type="entry name" value="F-box-like_dom_sf"/>
</dbReference>
<dbReference type="RefSeq" id="XP_004367491.1">
    <property type="nucleotide sequence ID" value="XM_004367434.1"/>
</dbReference>
<dbReference type="Gene3D" id="1.25.40.20">
    <property type="entry name" value="Ankyrin repeat-containing domain"/>
    <property type="match status" value="2"/>
</dbReference>
<dbReference type="Pfam" id="PF13637">
    <property type="entry name" value="Ank_4"/>
    <property type="match status" value="1"/>
</dbReference>
<dbReference type="SUPFAM" id="SSF48403">
    <property type="entry name" value="Ankyrin repeat"/>
    <property type="match status" value="1"/>
</dbReference>
<dbReference type="InterPro" id="IPR001810">
    <property type="entry name" value="F-box_dom"/>
</dbReference>
<feature type="domain" description="F-box" evidence="4">
    <location>
        <begin position="240"/>
        <end position="282"/>
    </location>
</feature>
<dbReference type="PROSITE" id="PS50297">
    <property type="entry name" value="ANK_REP_REGION"/>
    <property type="match status" value="2"/>
</dbReference>
<evidence type="ECO:0000256" key="2">
    <source>
        <dbReference type="ARBA" id="ARBA00023043"/>
    </source>
</evidence>
<dbReference type="KEGG" id="acan:ACA1_206050"/>
<organism evidence="5 6">
    <name type="scientific">Acanthamoeba castellanii (strain ATCC 30010 / Neff)</name>
    <dbReference type="NCBI Taxonomy" id="1257118"/>
    <lineage>
        <taxon>Eukaryota</taxon>
        <taxon>Amoebozoa</taxon>
        <taxon>Discosea</taxon>
        <taxon>Longamoebia</taxon>
        <taxon>Centramoebida</taxon>
        <taxon>Acanthamoebidae</taxon>
        <taxon>Acanthamoeba</taxon>
    </lineage>
</organism>
<dbReference type="OrthoDB" id="27590at2759"/>
<dbReference type="PROSITE" id="PS50088">
    <property type="entry name" value="ANK_REPEAT"/>
    <property type="match status" value="2"/>
</dbReference>
<dbReference type="SMART" id="SM00248">
    <property type="entry name" value="ANK"/>
    <property type="match status" value="4"/>
</dbReference>
<sequence length="311" mass="33987">MEQQQREGAAFLEAAATGNVLEARRFLQNSPRLVDFVDRLGWVKRGRTGLLVAVEARHVKMVELLLASGADPHHRSSVDGMHALHVLAEQGQRDFLSADADEVEERKAAGKLLDILLDAGVDPNVPTTSGETVLHLMCLRGNIDGVRELLARRLVADIDARNTHGDTALHYASRKGHQEIVRLLVAHGASPAAESQFGTPGQVASESRQDHITELLRSLSRHHTDGDDDNDDHDLQRLGLWSLPPEVVVHALSFVANARDLCSVSLTCRALAAISRDDGLWKPLGHPSWADHQVAYAPFLSLHSIPDSCMT</sequence>
<accession>L8H7K6</accession>
<dbReference type="VEuPathDB" id="AmoebaDB:ACA1_206050"/>
<gene>
    <name evidence="5" type="ORF">ACA1_206050</name>
</gene>
<name>L8H7K6_ACACF</name>
<evidence type="ECO:0000256" key="3">
    <source>
        <dbReference type="PROSITE-ProRule" id="PRU00023"/>
    </source>
</evidence>
<keyword evidence="2 3" id="KW-0040">ANK repeat</keyword>
<reference evidence="5 6" key="1">
    <citation type="journal article" date="2013" name="Genome Biol.">
        <title>Genome of Acanthamoeba castellanii highlights extensive lateral gene transfer and early evolution of tyrosine kinase signaling.</title>
        <authorList>
            <person name="Clarke M."/>
            <person name="Lohan A.J."/>
            <person name="Liu B."/>
            <person name="Lagkouvardos I."/>
            <person name="Roy S."/>
            <person name="Zafar N."/>
            <person name="Bertelli C."/>
            <person name="Schilde C."/>
            <person name="Kianianmomeni A."/>
            <person name="Burglin T.R."/>
            <person name="Frech C."/>
            <person name="Turcotte B."/>
            <person name="Kopec K.O."/>
            <person name="Synnott J.M."/>
            <person name="Choo C."/>
            <person name="Paponov I."/>
            <person name="Finkler A."/>
            <person name="Soon Heng Tan C."/>
            <person name="Hutchins A.P."/>
            <person name="Weinmeier T."/>
            <person name="Rattei T."/>
            <person name="Chu J.S."/>
            <person name="Gimenez G."/>
            <person name="Irimia M."/>
            <person name="Rigden D.J."/>
            <person name="Fitzpatrick D.A."/>
            <person name="Lorenzo-Morales J."/>
            <person name="Bateman A."/>
            <person name="Chiu C.H."/>
            <person name="Tang P."/>
            <person name="Hegemann P."/>
            <person name="Fromm H."/>
            <person name="Raoult D."/>
            <person name="Greub G."/>
            <person name="Miranda-Saavedra D."/>
            <person name="Chen N."/>
            <person name="Nash P."/>
            <person name="Ginger M.L."/>
            <person name="Horn M."/>
            <person name="Schaap P."/>
            <person name="Caler L."/>
            <person name="Loftus B."/>
        </authorList>
    </citation>
    <scope>NUCLEOTIDE SEQUENCE [LARGE SCALE GENOMIC DNA]</scope>
    <source>
        <strain evidence="5 6">Neff</strain>
    </source>
</reference>
<dbReference type="InterPro" id="IPR002110">
    <property type="entry name" value="Ankyrin_rpt"/>
</dbReference>
<evidence type="ECO:0000256" key="1">
    <source>
        <dbReference type="ARBA" id="ARBA00022737"/>
    </source>
</evidence>
<dbReference type="AlphaFoldDB" id="L8H7K6"/>
<dbReference type="PANTHER" id="PTHR24198">
    <property type="entry name" value="ANKYRIN REPEAT AND PROTEIN KINASE DOMAIN-CONTAINING PROTEIN"/>
    <property type="match status" value="1"/>
</dbReference>
<keyword evidence="6" id="KW-1185">Reference proteome</keyword>
<proteinExistence type="predicted"/>
<feature type="repeat" description="ANK" evidence="3">
    <location>
        <begin position="164"/>
        <end position="196"/>
    </location>
</feature>
<evidence type="ECO:0000313" key="6">
    <source>
        <dbReference type="Proteomes" id="UP000011083"/>
    </source>
</evidence>
<dbReference type="Proteomes" id="UP000011083">
    <property type="component" value="Unassembled WGS sequence"/>
</dbReference>
<dbReference type="STRING" id="1257118.L8H7K6"/>
<dbReference type="GeneID" id="14921323"/>
<evidence type="ECO:0000259" key="4">
    <source>
        <dbReference type="Pfam" id="PF12937"/>
    </source>
</evidence>
<dbReference type="SUPFAM" id="SSF81383">
    <property type="entry name" value="F-box domain"/>
    <property type="match status" value="1"/>
</dbReference>
<dbReference type="InterPro" id="IPR036770">
    <property type="entry name" value="Ankyrin_rpt-contain_sf"/>
</dbReference>
<protein>
    <submittedName>
        <fullName evidence="5">Ankyrin repeat domain containing protein</fullName>
    </submittedName>
</protein>
<keyword evidence="1" id="KW-0677">Repeat</keyword>
<dbReference type="PANTHER" id="PTHR24198:SF165">
    <property type="entry name" value="ANKYRIN REPEAT-CONTAINING PROTEIN-RELATED"/>
    <property type="match status" value="1"/>
</dbReference>